<keyword evidence="9 16" id="KW-1015">Disulfide bond</keyword>
<dbReference type="InterPro" id="IPR019794">
    <property type="entry name" value="Peroxidases_AS"/>
</dbReference>
<dbReference type="GO" id="GO:0140825">
    <property type="term" value="F:lactoperoxidase activity"/>
    <property type="evidence" value="ECO:0007669"/>
    <property type="project" value="UniProtKB-EC"/>
</dbReference>
<dbReference type="EC" id="1.11.1.7" evidence="2"/>
<feature type="binding site" evidence="13">
    <location>
        <position position="186"/>
    </location>
    <ligand>
        <name>substrate</name>
    </ligand>
</feature>
<feature type="domain" description="Plant heme peroxidase family profile" evidence="18">
    <location>
        <begin position="19"/>
        <end position="349"/>
    </location>
</feature>
<feature type="binding site" evidence="14">
    <location>
        <position position="217"/>
    </location>
    <ligand>
        <name>Ca(2+)</name>
        <dbReference type="ChEBI" id="CHEBI:29108"/>
        <label>2</label>
    </ligand>
</feature>
<feature type="binding site" evidence="14">
    <location>
        <position position="97"/>
    </location>
    <ligand>
        <name>Ca(2+)</name>
        <dbReference type="ChEBI" id="CHEBI:29108"/>
        <label>1</label>
    </ligand>
</feature>
<reference evidence="19" key="1">
    <citation type="submission" date="2023-12" db="EMBL/GenBank/DDBJ databases">
        <title>Genome assembly of Anisodus tanguticus.</title>
        <authorList>
            <person name="Wang Y.-J."/>
        </authorList>
    </citation>
    <scope>NUCLEOTIDE SEQUENCE</scope>
    <source>
        <strain evidence="19">KB-2021</strain>
        <tissue evidence="19">Leaf</tissue>
    </source>
</reference>
<feature type="binding site" evidence="14">
    <location>
        <position position="95"/>
    </location>
    <ligand>
        <name>Ca(2+)</name>
        <dbReference type="ChEBI" id="CHEBI:29108"/>
        <label>1</label>
    </ligand>
</feature>
<keyword evidence="7" id="KW-0560">Oxidoreductase</keyword>
<feature type="binding site" evidence="14">
    <location>
        <position position="111"/>
    </location>
    <ligand>
        <name>Ca(2+)</name>
        <dbReference type="ChEBI" id="CHEBI:29108"/>
        <label>1</label>
    </ligand>
</feature>
<comment type="cofactor">
    <cofactor evidence="14">
        <name>heme b</name>
        <dbReference type="ChEBI" id="CHEBI:60344"/>
    </cofactor>
    <text evidence="14">Binds 1 heme b (iron(II)-protoporphyrin IX) group per subunit.</text>
</comment>
<keyword evidence="10" id="KW-0325">Glycoprotein</keyword>
<dbReference type="InterPro" id="IPR000823">
    <property type="entry name" value="Peroxidase_pln"/>
</dbReference>
<keyword evidence="8 14" id="KW-0408">Iron</keyword>
<comment type="caution">
    <text evidence="19">The sequence shown here is derived from an EMBL/GenBank/DDBJ whole genome shotgun (WGS) entry which is preliminary data.</text>
</comment>
<evidence type="ECO:0000256" key="13">
    <source>
        <dbReference type="PIRSR" id="PIRSR600823-2"/>
    </source>
</evidence>
<evidence type="ECO:0000256" key="2">
    <source>
        <dbReference type="ARBA" id="ARBA00012313"/>
    </source>
</evidence>
<proteinExistence type="inferred from homology"/>
<feature type="binding site" evidence="14">
    <location>
        <position position="64"/>
    </location>
    <ligand>
        <name>Ca(2+)</name>
        <dbReference type="ChEBI" id="CHEBI:29108"/>
        <label>1</label>
    </ligand>
</feature>
<dbReference type="PRINTS" id="PR00458">
    <property type="entry name" value="PEROXIDASE"/>
</dbReference>
<dbReference type="Gene3D" id="1.10.420.10">
    <property type="entry name" value="Peroxidase, domain 2"/>
    <property type="match status" value="1"/>
</dbReference>
<keyword evidence="6 14" id="KW-0106">Calcium</keyword>
<evidence type="ECO:0000256" key="6">
    <source>
        <dbReference type="ARBA" id="ARBA00022837"/>
    </source>
</evidence>
<evidence type="ECO:0000256" key="14">
    <source>
        <dbReference type="PIRSR" id="PIRSR600823-3"/>
    </source>
</evidence>
<organism evidence="19 20">
    <name type="scientific">Anisodus tanguticus</name>
    <dbReference type="NCBI Taxonomy" id="243964"/>
    <lineage>
        <taxon>Eukaryota</taxon>
        <taxon>Viridiplantae</taxon>
        <taxon>Streptophyta</taxon>
        <taxon>Embryophyta</taxon>
        <taxon>Tracheophyta</taxon>
        <taxon>Spermatophyta</taxon>
        <taxon>Magnoliopsida</taxon>
        <taxon>eudicotyledons</taxon>
        <taxon>Gunneridae</taxon>
        <taxon>Pentapetalae</taxon>
        <taxon>asterids</taxon>
        <taxon>lamiids</taxon>
        <taxon>Solanales</taxon>
        <taxon>Solanaceae</taxon>
        <taxon>Solanoideae</taxon>
        <taxon>Hyoscyameae</taxon>
        <taxon>Anisodus</taxon>
    </lineage>
</organism>
<feature type="active site" description="Proton acceptor" evidence="12">
    <location>
        <position position="60"/>
    </location>
</feature>
<dbReference type="GO" id="GO:0006979">
    <property type="term" value="P:response to oxidative stress"/>
    <property type="evidence" value="ECO:0007669"/>
    <property type="project" value="InterPro"/>
</dbReference>
<dbReference type="Pfam" id="PF00141">
    <property type="entry name" value="peroxidase"/>
    <property type="match status" value="1"/>
</dbReference>
<evidence type="ECO:0000256" key="1">
    <source>
        <dbReference type="ARBA" id="ARBA00000189"/>
    </source>
</evidence>
<feature type="site" description="Transition state stabilizer" evidence="15">
    <location>
        <position position="56"/>
    </location>
</feature>
<keyword evidence="3" id="KW-0575">Peroxidase</keyword>
<dbReference type="InterPro" id="IPR010255">
    <property type="entry name" value="Haem_peroxidase_sf"/>
</dbReference>
<feature type="disulfide bond" evidence="16">
    <location>
        <begin position="62"/>
        <end position="96"/>
    </location>
</feature>
<evidence type="ECO:0000256" key="9">
    <source>
        <dbReference type="ARBA" id="ARBA00023157"/>
    </source>
</evidence>
<name>A0AAE1SBE2_9SOLA</name>
<keyword evidence="4" id="KW-0349">Heme</keyword>
<keyword evidence="5 14" id="KW-0479">Metal-binding</keyword>
<accession>A0AAE1SBE2</accession>
<evidence type="ECO:0000313" key="20">
    <source>
        <dbReference type="Proteomes" id="UP001291623"/>
    </source>
</evidence>
<feature type="disulfide bond" evidence="16">
    <location>
        <begin position="29"/>
        <end position="138"/>
    </location>
</feature>
<evidence type="ECO:0000256" key="16">
    <source>
        <dbReference type="PIRSR" id="PIRSR600823-5"/>
    </source>
</evidence>
<feature type="binding site" evidence="14">
    <location>
        <position position="268"/>
    </location>
    <ligand>
        <name>Ca(2+)</name>
        <dbReference type="ChEBI" id="CHEBI:29108"/>
        <label>2</label>
    </ligand>
</feature>
<feature type="disulfide bond" evidence="16">
    <location>
        <begin position="144"/>
        <end position="345"/>
    </location>
</feature>
<dbReference type="AlphaFoldDB" id="A0AAE1SBE2"/>
<comment type="function">
    <text evidence="11">Suggested to catalyze the deposition of the aromatic residues of suberin on the cell wall and thus play a role in cell-suberization.</text>
</comment>
<dbReference type="InterPro" id="IPR033905">
    <property type="entry name" value="Secretory_peroxidase"/>
</dbReference>
<evidence type="ECO:0000259" key="18">
    <source>
        <dbReference type="PROSITE" id="PS50873"/>
    </source>
</evidence>
<comment type="catalytic activity">
    <reaction evidence="1">
        <text>2 a phenolic donor + H2O2 = 2 a phenolic radical donor + 2 H2O</text>
        <dbReference type="Rhea" id="RHEA:56136"/>
        <dbReference type="ChEBI" id="CHEBI:15377"/>
        <dbReference type="ChEBI" id="CHEBI:16240"/>
        <dbReference type="ChEBI" id="CHEBI:139520"/>
        <dbReference type="ChEBI" id="CHEBI:139521"/>
        <dbReference type="EC" id="1.11.1.7"/>
    </reaction>
</comment>
<evidence type="ECO:0000256" key="11">
    <source>
        <dbReference type="ARBA" id="ARBA00053519"/>
    </source>
</evidence>
<feature type="binding site" evidence="14">
    <location>
        <position position="276"/>
    </location>
    <ligand>
        <name>Ca(2+)</name>
        <dbReference type="ChEBI" id="CHEBI:29108"/>
        <label>2</label>
    </ligand>
</feature>
<dbReference type="PANTHER" id="PTHR31388">
    <property type="entry name" value="PEROXIDASE 72-RELATED"/>
    <property type="match status" value="1"/>
</dbReference>
<sequence length="494" mass="55504">MAMSVLNKAIYIKASYYSYLYPQVYDRSCPKAKEIVKSIVAKAVAREARMAASLLRLHFHDCFVKAVAREARMAASLLRLHFHDCFVKLTKKHMGCDASLLLDSSGTLISEKLSNTNRNSARGFEVIDEIKSALEKECPQTVSCADILALAARDSTVLAGGPIWEVPLGRRDSRDASLSGSNNNIPAPNNTFNTILTKFKLKGLDLVDFVALSGGHTIGNARCTSFRQRLYNQSGNNLPDYTLDQSYAAQLRTRCPQSGGDQNLFFLDFVLPTKFDNNYFKNLLASKGLLNSDQVLVTKNPASLELVKLYAENNEIFFEHFAKSIVKMGNISPLTGYKGEIRKNCRFGGITAQCKENQFLDHSLNHFEFAVTQSQGRKPFRFINVIDESDKFLQIVASVWRAQVHGYAMYQVWQKLNMYKELLKQVVQGDIGDKLVSIQCSLSIQQDVALMEIEDTMLQLNKWLAIQEKILKQKSKAYWITTGGGNNRCFFSTV</sequence>
<feature type="binding site" evidence="14">
    <location>
        <position position="61"/>
    </location>
    <ligand>
        <name>Ca(2+)</name>
        <dbReference type="ChEBI" id="CHEBI:29108"/>
        <label>1</label>
    </ligand>
</feature>
<protein>
    <recommendedName>
        <fullName evidence="2">peroxidase</fullName>
        <ecNumber evidence="2">1.11.1.7</ecNumber>
    </recommendedName>
</protein>
<evidence type="ECO:0000256" key="8">
    <source>
        <dbReference type="ARBA" id="ARBA00023004"/>
    </source>
</evidence>
<dbReference type="FunFam" id="1.10.420.10:FF:000001">
    <property type="entry name" value="Peroxidase"/>
    <property type="match status" value="1"/>
</dbReference>
<feature type="disulfide bond" evidence="16">
    <location>
        <begin position="223"/>
        <end position="255"/>
    </location>
</feature>
<dbReference type="SUPFAM" id="SSF48113">
    <property type="entry name" value="Heme-dependent peroxidases"/>
    <property type="match status" value="2"/>
</dbReference>
<dbReference type="GO" id="GO:0020037">
    <property type="term" value="F:heme binding"/>
    <property type="evidence" value="ECO:0007669"/>
    <property type="project" value="InterPro"/>
</dbReference>
<dbReference type="GO" id="GO:0046872">
    <property type="term" value="F:metal ion binding"/>
    <property type="evidence" value="ECO:0007669"/>
    <property type="project" value="UniProtKB-KW"/>
</dbReference>
<comment type="cofactor">
    <cofactor evidence="14">
        <name>Ca(2+)</name>
        <dbReference type="ChEBI" id="CHEBI:29108"/>
    </cofactor>
    <text evidence="14">Binds 2 calcium ions per subunit.</text>
</comment>
<feature type="binding site" evidence="14">
    <location>
        <position position="99"/>
    </location>
    <ligand>
        <name>Ca(2+)</name>
        <dbReference type="ChEBI" id="CHEBI:29108"/>
        <label>1</label>
    </ligand>
</feature>
<dbReference type="PROSITE" id="PS00436">
    <property type="entry name" value="PEROXIDASE_2"/>
    <property type="match status" value="2"/>
</dbReference>
<evidence type="ECO:0000256" key="5">
    <source>
        <dbReference type="ARBA" id="ARBA00022723"/>
    </source>
</evidence>
<dbReference type="PROSITE" id="PS50873">
    <property type="entry name" value="PEROXIDASE_4"/>
    <property type="match status" value="1"/>
</dbReference>
<dbReference type="EMBL" id="JAVYJV010000007">
    <property type="protein sequence ID" value="KAK4366303.1"/>
    <property type="molecule type" value="Genomic_DNA"/>
</dbReference>
<evidence type="ECO:0000256" key="4">
    <source>
        <dbReference type="ARBA" id="ARBA00022617"/>
    </source>
</evidence>
<evidence type="ECO:0000256" key="12">
    <source>
        <dbReference type="PIRSR" id="PIRSR600823-1"/>
    </source>
</evidence>
<feature type="binding site" description="axial binding residue" evidence="14">
    <location>
        <position position="216"/>
    </location>
    <ligand>
        <name>heme b</name>
        <dbReference type="ChEBI" id="CHEBI:60344"/>
    </ligand>
    <ligandPart>
        <name>Fe</name>
        <dbReference type="ChEBI" id="CHEBI:18248"/>
    </ligandPart>
</feature>
<evidence type="ECO:0000256" key="17">
    <source>
        <dbReference type="RuleBase" id="RU004241"/>
    </source>
</evidence>
<dbReference type="Proteomes" id="UP001291623">
    <property type="component" value="Unassembled WGS sequence"/>
</dbReference>
<evidence type="ECO:0000256" key="15">
    <source>
        <dbReference type="PIRSR" id="PIRSR600823-4"/>
    </source>
</evidence>
<evidence type="ECO:0000256" key="3">
    <source>
        <dbReference type="ARBA" id="ARBA00022559"/>
    </source>
</evidence>
<dbReference type="PRINTS" id="PR00461">
    <property type="entry name" value="PLPEROXIDASE"/>
</dbReference>
<dbReference type="InterPro" id="IPR002016">
    <property type="entry name" value="Haem_peroxidase"/>
</dbReference>
<comment type="similarity">
    <text evidence="17">Belongs to the peroxidase family.</text>
</comment>
<evidence type="ECO:0000256" key="7">
    <source>
        <dbReference type="ARBA" id="ARBA00023002"/>
    </source>
</evidence>
<dbReference type="CDD" id="cd00693">
    <property type="entry name" value="secretory_peroxidase"/>
    <property type="match status" value="1"/>
</dbReference>
<dbReference type="Gene3D" id="1.10.520.10">
    <property type="match status" value="2"/>
</dbReference>
<dbReference type="PANTHER" id="PTHR31388:SF195">
    <property type="entry name" value="PEROXIDASE"/>
    <property type="match status" value="1"/>
</dbReference>
<dbReference type="GO" id="GO:0042744">
    <property type="term" value="P:hydrogen peroxide catabolic process"/>
    <property type="evidence" value="ECO:0007669"/>
    <property type="project" value="InterPro"/>
</dbReference>
<evidence type="ECO:0000256" key="10">
    <source>
        <dbReference type="ARBA" id="ARBA00023180"/>
    </source>
</evidence>
<evidence type="ECO:0000313" key="19">
    <source>
        <dbReference type="EMBL" id="KAK4366303.1"/>
    </source>
</evidence>
<gene>
    <name evidence="19" type="ORF">RND71_014183</name>
</gene>
<keyword evidence="20" id="KW-1185">Reference proteome</keyword>